<dbReference type="SUPFAM" id="SSF53706">
    <property type="entry name" value="Formate dehydrogenase/DMSO reductase, domains 1-3"/>
    <property type="match status" value="1"/>
</dbReference>
<evidence type="ECO:0000259" key="4">
    <source>
        <dbReference type="PROSITE" id="PS51379"/>
    </source>
</evidence>
<organism evidence="6 7">
    <name type="scientific">Streptomyces brasiliensis</name>
    <dbReference type="NCBI Taxonomy" id="1954"/>
    <lineage>
        <taxon>Bacteria</taxon>
        <taxon>Bacillati</taxon>
        <taxon>Actinomycetota</taxon>
        <taxon>Actinomycetes</taxon>
        <taxon>Kitasatosporales</taxon>
        <taxon>Streptomycetaceae</taxon>
        <taxon>Streptomyces</taxon>
    </lineage>
</organism>
<evidence type="ECO:0000313" key="6">
    <source>
        <dbReference type="EMBL" id="GGJ32594.1"/>
    </source>
</evidence>
<keyword evidence="3" id="KW-0411">Iron-sulfur</keyword>
<keyword evidence="7" id="KW-1185">Reference proteome</keyword>
<dbReference type="InterPro" id="IPR006963">
    <property type="entry name" value="Mopterin_OxRdtase_4Fe-4S_dom"/>
</dbReference>
<dbReference type="Proteomes" id="UP000657574">
    <property type="component" value="Unassembled WGS sequence"/>
</dbReference>
<gene>
    <name evidence="6" type="ORF">GCM10010121_049700</name>
</gene>
<keyword evidence="2" id="KW-0408">Iron</keyword>
<dbReference type="GO" id="GO:0046872">
    <property type="term" value="F:metal ion binding"/>
    <property type="evidence" value="ECO:0007669"/>
    <property type="project" value="UniProtKB-KW"/>
</dbReference>
<reference evidence="6" key="1">
    <citation type="journal article" date="2014" name="Int. J. Syst. Evol. Microbiol.">
        <title>Complete genome sequence of Corynebacterium casei LMG S-19264T (=DSM 44701T), isolated from a smear-ripened cheese.</title>
        <authorList>
            <consortium name="US DOE Joint Genome Institute (JGI-PGF)"/>
            <person name="Walter F."/>
            <person name="Albersmeier A."/>
            <person name="Kalinowski J."/>
            <person name="Ruckert C."/>
        </authorList>
    </citation>
    <scope>NUCLEOTIDE SEQUENCE</scope>
    <source>
        <strain evidence="6">JCM 3086</strain>
    </source>
</reference>
<comment type="caution">
    <text evidence="6">The sequence shown here is derived from an EMBL/GenBank/DDBJ whole genome shotgun (WGS) entry which is preliminary data.</text>
</comment>
<reference evidence="6" key="2">
    <citation type="submission" date="2020-09" db="EMBL/GenBank/DDBJ databases">
        <authorList>
            <person name="Sun Q."/>
            <person name="Ohkuma M."/>
        </authorList>
    </citation>
    <scope>NUCLEOTIDE SEQUENCE</scope>
    <source>
        <strain evidence="6">JCM 3086</strain>
    </source>
</reference>
<evidence type="ECO:0000313" key="7">
    <source>
        <dbReference type="Proteomes" id="UP000657574"/>
    </source>
</evidence>
<evidence type="ECO:0000259" key="5">
    <source>
        <dbReference type="PROSITE" id="PS51669"/>
    </source>
</evidence>
<evidence type="ECO:0000256" key="2">
    <source>
        <dbReference type="ARBA" id="ARBA00023004"/>
    </source>
</evidence>
<keyword evidence="1" id="KW-0479">Metal-binding</keyword>
<accession>A0A917KVZ1</accession>
<dbReference type="PROSITE" id="PS51379">
    <property type="entry name" value="4FE4S_FER_2"/>
    <property type="match status" value="1"/>
</dbReference>
<protein>
    <recommendedName>
        <fullName evidence="8">4Fe-4S ferredoxin-type domain-containing protein</fullName>
    </recommendedName>
</protein>
<feature type="domain" description="4Fe-4S Mo/W bis-MGD-type" evidence="5">
    <location>
        <begin position="34"/>
        <end position="90"/>
    </location>
</feature>
<dbReference type="Gene3D" id="2.20.25.90">
    <property type="entry name" value="ADC-like domains"/>
    <property type="match status" value="1"/>
</dbReference>
<evidence type="ECO:0000256" key="1">
    <source>
        <dbReference type="ARBA" id="ARBA00022723"/>
    </source>
</evidence>
<evidence type="ECO:0008006" key="8">
    <source>
        <dbReference type="Google" id="ProtNLM"/>
    </source>
</evidence>
<evidence type="ECO:0000256" key="3">
    <source>
        <dbReference type="ARBA" id="ARBA00023014"/>
    </source>
</evidence>
<dbReference type="EMBL" id="BMQA01000017">
    <property type="protein sequence ID" value="GGJ32594.1"/>
    <property type="molecule type" value="Genomic_DNA"/>
</dbReference>
<dbReference type="PROSITE" id="PS51669">
    <property type="entry name" value="4FE4S_MOW_BIS_MGD"/>
    <property type="match status" value="1"/>
</dbReference>
<feature type="domain" description="4Fe-4S ferredoxin-type" evidence="4">
    <location>
        <begin position="1"/>
        <end position="20"/>
    </location>
</feature>
<dbReference type="AlphaFoldDB" id="A0A917KVZ1"/>
<dbReference type="Pfam" id="PF04879">
    <property type="entry name" value="Molybdop_Fe4S4"/>
    <property type="match status" value="1"/>
</dbReference>
<dbReference type="GO" id="GO:0016491">
    <property type="term" value="F:oxidoreductase activity"/>
    <property type="evidence" value="ECO:0007669"/>
    <property type="project" value="InterPro"/>
</dbReference>
<name>A0A917KVZ1_9ACTN</name>
<sequence>MFCGNCGEACPTGALSFRSEFTLRAAGTWHETRQTAATTVRGQWTVGCGVTLHVQDNETVKVTSPLDDPVTHGNLRIKGRFGHQHQQNRG</sequence>
<dbReference type="GO" id="GO:0051536">
    <property type="term" value="F:iron-sulfur cluster binding"/>
    <property type="evidence" value="ECO:0007669"/>
    <property type="project" value="UniProtKB-KW"/>
</dbReference>
<proteinExistence type="predicted"/>
<dbReference type="InterPro" id="IPR017896">
    <property type="entry name" value="4Fe4S_Fe-S-bd"/>
</dbReference>